<evidence type="ECO:0000313" key="4">
    <source>
        <dbReference type="Proteomes" id="UP000663879"/>
    </source>
</evidence>
<dbReference type="InterPro" id="IPR001611">
    <property type="entry name" value="Leu-rich_rpt"/>
</dbReference>
<keyword evidence="1" id="KW-0433">Leucine-rich repeat</keyword>
<organism evidence="3 4">
    <name type="scientific">Brachionus calyciflorus</name>
    <dbReference type="NCBI Taxonomy" id="104777"/>
    <lineage>
        <taxon>Eukaryota</taxon>
        <taxon>Metazoa</taxon>
        <taxon>Spiralia</taxon>
        <taxon>Gnathifera</taxon>
        <taxon>Rotifera</taxon>
        <taxon>Eurotatoria</taxon>
        <taxon>Monogononta</taxon>
        <taxon>Pseudotrocha</taxon>
        <taxon>Ploima</taxon>
        <taxon>Brachionidae</taxon>
        <taxon>Brachionus</taxon>
    </lineage>
</organism>
<dbReference type="InterPro" id="IPR032675">
    <property type="entry name" value="LRR_dom_sf"/>
</dbReference>
<dbReference type="EMBL" id="CAJNOC010011688">
    <property type="protein sequence ID" value="CAF1149657.1"/>
    <property type="molecule type" value="Genomic_DNA"/>
</dbReference>
<dbReference type="SMART" id="SM00369">
    <property type="entry name" value="LRR_TYP"/>
    <property type="match status" value="2"/>
</dbReference>
<proteinExistence type="predicted"/>
<reference evidence="3" key="1">
    <citation type="submission" date="2021-02" db="EMBL/GenBank/DDBJ databases">
        <authorList>
            <person name="Nowell W R."/>
        </authorList>
    </citation>
    <scope>NUCLEOTIDE SEQUENCE</scope>
    <source>
        <strain evidence="3">Ploen Becks lab</strain>
    </source>
</reference>
<dbReference type="OrthoDB" id="2013775at2759"/>
<dbReference type="SUPFAM" id="SSF52058">
    <property type="entry name" value="L domain-like"/>
    <property type="match status" value="1"/>
</dbReference>
<dbReference type="Pfam" id="PF13855">
    <property type="entry name" value="LRR_8"/>
    <property type="match status" value="1"/>
</dbReference>
<accession>A0A814SL34</accession>
<name>A0A814SL34_9BILA</name>
<evidence type="ECO:0000313" key="3">
    <source>
        <dbReference type="EMBL" id="CAF1149657.1"/>
    </source>
</evidence>
<dbReference type="InterPro" id="IPR003591">
    <property type="entry name" value="Leu-rich_rpt_typical-subtyp"/>
</dbReference>
<evidence type="ECO:0000256" key="1">
    <source>
        <dbReference type="ARBA" id="ARBA00022614"/>
    </source>
</evidence>
<feature type="non-terminal residue" evidence="3">
    <location>
        <position position="1"/>
    </location>
</feature>
<evidence type="ECO:0000256" key="2">
    <source>
        <dbReference type="ARBA" id="ARBA00022737"/>
    </source>
</evidence>
<dbReference type="Proteomes" id="UP000663879">
    <property type="component" value="Unassembled WGS sequence"/>
</dbReference>
<dbReference type="AlphaFoldDB" id="A0A814SL34"/>
<dbReference type="Gene3D" id="3.80.10.10">
    <property type="entry name" value="Ribonuclease Inhibitor"/>
    <property type="match status" value="1"/>
</dbReference>
<keyword evidence="4" id="KW-1185">Reference proteome</keyword>
<sequence>MFKTRFEISEYHSSLTNKVDTLIQKLLSKEVYQTSKLDSDRDFIISKINELESINLENFENGNSFKYGFVLENLKSSFNTSSPLVLVISNVLPTQKIITFLEDDNHDTEKALLKENLSFQNEVLLNILSKKLWNNSDSLIKDVSGREKDSADFISIETNAEIIDESDLNFLPELLDSLFYHKHQFDNLINLKNLNLSFNTKSDLEGDTFNCLASLEHLNLQGNLIERLNENAVEGVLVDQN</sequence>
<protein>
    <submittedName>
        <fullName evidence="3">Uncharacterized protein</fullName>
    </submittedName>
</protein>
<keyword evidence="2" id="KW-0677">Repeat</keyword>
<comment type="caution">
    <text evidence="3">The sequence shown here is derived from an EMBL/GenBank/DDBJ whole genome shotgun (WGS) entry which is preliminary data.</text>
</comment>
<gene>
    <name evidence="3" type="ORF">OXX778_LOCUS23238</name>
</gene>